<evidence type="ECO:0000313" key="3">
    <source>
        <dbReference type="Proteomes" id="UP000028878"/>
    </source>
</evidence>
<evidence type="ECO:0000259" key="1">
    <source>
        <dbReference type="Pfam" id="PF13649"/>
    </source>
</evidence>
<dbReference type="InterPro" id="IPR029063">
    <property type="entry name" value="SAM-dependent_MTases_sf"/>
</dbReference>
<dbReference type="GO" id="GO:0032259">
    <property type="term" value="P:methylation"/>
    <property type="evidence" value="ECO:0007669"/>
    <property type="project" value="UniProtKB-KW"/>
</dbReference>
<evidence type="ECO:0000313" key="2">
    <source>
        <dbReference type="EMBL" id="CDN89858.1"/>
    </source>
</evidence>
<feature type="domain" description="Methyltransferase" evidence="1">
    <location>
        <begin position="76"/>
        <end position="176"/>
    </location>
</feature>
<dbReference type="InterPro" id="IPR050508">
    <property type="entry name" value="Methyltransf_Superfamily"/>
</dbReference>
<dbReference type="Gene3D" id="3.40.50.150">
    <property type="entry name" value="Vaccinia Virus protein VP39"/>
    <property type="match status" value="1"/>
</dbReference>
<dbReference type="PANTHER" id="PTHR42912">
    <property type="entry name" value="METHYLTRANSFERASE"/>
    <property type="match status" value="1"/>
</dbReference>
<keyword evidence="2" id="KW-0830">Ubiquinone</keyword>
<dbReference type="RefSeq" id="WP_009520068.1">
    <property type="nucleotide sequence ID" value="NZ_CCAE010000055.1"/>
</dbReference>
<dbReference type="AlphaFoldDB" id="A0A1L1PIV5"/>
<reference evidence="3" key="2">
    <citation type="submission" date="2014-11" db="EMBL/GenBank/DDBJ databases">
        <title>Draft genome sequence of Hydrogenophaga intermedia S1.</title>
        <authorList>
            <person name="Gan H.M."/>
            <person name="Chew T.H."/>
            <person name="Stolz A."/>
        </authorList>
    </citation>
    <scope>NUCLEOTIDE SEQUENCE [LARGE SCALE GENOMIC DNA]</scope>
    <source>
        <strain evidence="3">S1</strain>
    </source>
</reference>
<dbReference type="EMBL" id="CCAE010000055">
    <property type="protein sequence ID" value="CDN89858.1"/>
    <property type="molecule type" value="Genomic_DNA"/>
</dbReference>
<gene>
    <name evidence="2" type="ORF">BN948_04298</name>
</gene>
<dbReference type="Proteomes" id="UP000028878">
    <property type="component" value="Unassembled WGS sequence"/>
</dbReference>
<dbReference type="PANTHER" id="PTHR42912:SF89">
    <property type="entry name" value="PUTATIVE-RELATED"/>
    <property type="match status" value="1"/>
</dbReference>
<protein>
    <submittedName>
        <fullName evidence="2">Methylase involved in ubiquinone/menaquinone biosynthesis-like protein</fullName>
    </submittedName>
</protein>
<keyword evidence="3" id="KW-1185">Reference proteome</keyword>
<reference evidence="3" key="1">
    <citation type="submission" date="2014-02" db="EMBL/GenBank/DDBJ databases">
        <authorList>
            <person name="Gan H."/>
        </authorList>
    </citation>
    <scope>NUCLEOTIDE SEQUENCE [LARGE SCALE GENOMIC DNA]</scope>
    <source>
        <strain evidence="3">S1</strain>
    </source>
</reference>
<dbReference type="CDD" id="cd02440">
    <property type="entry name" value="AdoMet_MTases"/>
    <property type="match status" value="1"/>
</dbReference>
<dbReference type="SUPFAM" id="SSF53335">
    <property type="entry name" value="S-adenosyl-L-methionine-dependent methyltransferases"/>
    <property type="match status" value="1"/>
</dbReference>
<dbReference type="GO" id="GO:0008168">
    <property type="term" value="F:methyltransferase activity"/>
    <property type="evidence" value="ECO:0007669"/>
    <property type="project" value="UniProtKB-KW"/>
</dbReference>
<name>A0A1L1PIV5_HYDIT</name>
<dbReference type="InterPro" id="IPR041698">
    <property type="entry name" value="Methyltransf_25"/>
</dbReference>
<proteinExistence type="predicted"/>
<organism evidence="2 3">
    <name type="scientific">Hydrogenophaga intermedia</name>
    <dbReference type="NCBI Taxonomy" id="65786"/>
    <lineage>
        <taxon>Bacteria</taxon>
        <taxon>Pseudomonadati</taxon>
        <taxon>Pseudomonadota</taxon>
        <taxon>Betaproteobacteria</taxon>
        <taxon>Burkholderiales</taxon>
        <taxon>Comamonadaceae</taxon>
        <taxon>Hydrogenophaga</taxon>
    </lineage>
</organism>
<keyword evidence="2" id="KW-0489">Methyltransferase</keyword>
<keyword evidence="2" id="KW-0808">Transferase</keyword>
<dbReference type="Pfam" id="PF13649">
    <property type="entry name" value="Methyltransf_25"/>
    <property type="match status" value="1"/>
</dbReference>
<accession>A0A1L1PIV5</accession>
<sequence>MSNAVATDTFDPQAVAQLDVMWGNPDQWTATGLHWTHLPEVLRRISERVTGDPALTTWAWFFQHVGQHHPLPLGRVLVLGCGHGHLERAIARHGGLVDSLVAVDLSPQALAGARAQAEAEGLAIEYRQADMNQLPLGQPGFEAGSFDAVLGVSGVHHCEALESLYDGVATLLKPGGWFFLDEYVGPTRFQWTDGQLRLINELLDMLPPRLRLSRDGRLRAQQRRPTIEEMISGDASEAVRSAEIVPLLGRRFEVVSLRPYGGSILQVLLAEIAQHYLEPAERPYLDALLAAEDELHRSGRLDDDFACVIARVPDAASAPSTAAR</sequence>